<name>A0A9D1FVR6_9BACT</name>
<reference evidence="1" key="2">
    <citation type="journal article" date="2021" name="PeerJ">
        <title>Extensive microbial diversity within the chicken gut microbiome revealed by metagenomics and culture.</title>
        <authorList>
            <person name="Gilroy R."/>
            <person name="Ravi A."/>
            <person name="Getino M."/>
            <person name="Pursley I."/>
            <person name="Horton D.L."/>
            <person name="Alikhan N.F."/>
            <person name="Baker D."/>
            <person name="Gharbi K."/>
            <person name="Hall N."/>
            <person name="Watson M."/>
            <person name="Adriaenssens E.M."/>
            <person name="Foster-Nyarko E."/>
            <person name="Jarju S."/>
            <person name="Secka A."/>
            <person name="Antonio M."/>
            <person name="Oren A."/>
            <person name="Chaudhuri R.R."/>
            <person name="La Ragione R."/>
            <person name="Hildebrand F."/>
            <person name="Pallen M.J."/>
        </authorList>
    </citation>
    <scope>NUCLEOTIDE SEQUENCE</scope>
    <source>
        <strain evidence="1">CHK152-2994</strain>
    </source>
</reference>
<dbReference type="EMBL" id="DVJO01000071">
    <property type="protein sequence ID" value="HIS82609.1"/>
    <property type="molecule type" value="Genomic_DNA"/>
</dbReference>
<reference evidence="1" key="1">
    <citation type="submission" date="2020-10" db="EMBL/GenBank/DDBJ databases">
        <authorList>
            <person name="Gilroy R."/>
        </authorList>
    </citation>
    <scope>NUCLEOTIDE SEQUENCE</scope>
    <source>
        <strain evidence="1">CHK152-2994</strain>
    </source>
</reference>
<comment type="caution">
    <text evidence="1">The sequence shown here is derived from an EMBL/GenBank/DDBJ whole genome shotgun (WGS) entry which is preliminary data.</text>
</comment>
<evidence type="ECO:0000313" key="1">
    <source>
        <dbReference type="EMBL" id="HIS82609.1"/>
    </source>
</evidence>
<sequence length="77" mass="8410">MGKIDLSDNSLFLPQTNGEISNSITKTWTEQALECYSIGCDCKKCSLANGNYSFVCQMPKVIDILIKFSGKPAVNVS</sequence>
<proteinExistence type="predicted"/>
<dbReference type="Proteomes" id="UP000824139">
    <property type="component" value="Unassembled WGS sequence"/>
</dbReference>
<protein>
    <submittedName>
        <fullName evidence="1">Uncharacterized protein</fullName>
    </submittedName>
</protein>
<gene>
    <name evidence="1" type="ORF">IAD41_03260</name>
</gene>
<evidence type="ECO:0000313" key="2">
    <source>
        <dbReference type="Proteomes" id="UP000824139"/>
    </source>
</evidence>
<dbReference type="AlphaFoldDB" id="A0A9D1FVR6"/>
<organism evidence="1 2">
    <name type="scientific">Candidatus Scatenecus faecavium</name>
    <dbReference type="NCBI Taxonomy" id="2840915"/>
    <lineage>
        <taxon>Bacteria</taxon>
        <taxon>Candidatus Scatenecus</taxon>
    </lineage>
</organism>
<accession>A0A9D1FVR6</accession>